<dbReference type="Proteomes" id="UP000504621">
    <property type="component" value="Unplaced"/>
</dbReference>
<dbReference type="GO" id="GO:0006355">
    <property type="term" value="P:regulation of DNA-templated transcription"/>
    <property type="evidence" value="ECO:0007669"/>
    <property type="project" value="InterPro"/>
</dbReference>
<dbReference type="SUPFAM" id="SSF101941">
    <property type="entry name" value="NAC domain"/>
    <property type="match status" value="1"/>
</dbReference>
<evidence type="ECO:0000313" key="9">
    <source>
        <dbReference type="RefSeq" id="XP_021279675.1"/>
    </source>
</evidence>
<reference evidence="8 9" key="1">
    <citation type="submission" date="2025-04" db="UniProtKB">
        <authorList>
            <consortium name="RefSeq"/>
        </authorList>
    </citation>
    <scope>IDENTIFICATION</scope>
    <source>
        <tissue evidence="8 9">Leaf</tissue>
    </source>
</reference>
<evidence type="ECO:0000256" key="5">
    <source>
        <dbReference type="ARBA" id="ARBA00023242"/>
    </source>
</evidence>
<name>A0A6J0ZY74_9ROSI</name>
<evidence type="ECO:0000256" key="4">
    <source>
        <dbReference type="ARBA" id="ARBA00023163"/>
    </source>
</evidence>
<accession>A0A6J0ZY74</accession>
<sequence>MSDEMSRCSCNDIVGYRFHPSDKELIDHYLWNKALDRDSAVQAIGEITGDLCDYEPERLPGFSVRRSNDQVWYLFCRRHYNKRVKRTTKLGFWKLTGRHRQIKANVGIGTKKTLVFYEGRVSKGKWTPWVIHEYSLPDTLPNQVSSSMLTLNYKGYFLCKLKRKEDEKAGIPSGEEGQPSNVADDKIFDNSREINIDELLAQLEDTNDSNKVEDEVASAQKLQMYGDFDEVQNQSNTNEQDDEFYLVSSTQQSQIHEEHVPFYNDFTNFCGSNGNFRKVQNQSSTNEQDDEFYRVSPTRQSQICEEYVPSYDNSTNFCSFNDNFHEVQNQSSTNEQDDEFWKNIFIDNEDDA</sequence>
<dbReference type="PANTHER" id="PTHR31989">
    <property type="entry name" value="NAC DOMAIN-CONTAINING PROTEIN 82-RELATED"/>
    <property type="match status" value="1"/>
</dbReference>
<keyword evidence="2" id="KW-0805">Transcription regulation</keyword>
<evidence type="ECO:0000313" key="7">
    <source>
        <dbReference type="Proteomes" id="UP000504621"/>
    </source>
</evidence>
<dbReference type="OrthoDB" id="1000520at2759"/>
<feature type="domain" description="NAC" evidence="6">
    <location>
        <begin position="12"/>
        <end position="164"/>
    </location>
</feature>
<protein>
    <submittedName>
        <fullName evidence="8 9">NAC domain-containing protein 71-like isoform X1</fullName>
    </submittedName>
</protein>
<organism evidence="7 8">
    <name type="scientific">Herrania umbratica</name>
    <dbReference type="NCBI Taxonomy" id="108875"/>
    <lineage>
        <taxon>Eukaryota</taxon>
        <taxon>Viridiplantae</taxon>
        <taxon>Streptophyta</taxon>
        <taxon>Embryophyta</taxon>
        <taxon>Tracheophyta</taxon>
        <taxon>Spermatophyta</taxon>
        <taxon>Magnoliopsida</taxon>
        <taxon>eudicotyledons</taxon>
        <taxon>Gunneridae</taxon>
        <taxon>Pentapetalae</taxon>
        <taxon>rosids</taxon>
        <taxon>malvids</taxon>
        <taxon>Malvales</taxon>
        <taxon>Malvaceae</taxon>
        <taxon>Byttnerioideae</taxon>
        <taxon>Herrania</taxon>
    </lineage>
</organism>
<keyword evidence="5" id="KW-0539">Nucleus</keyword>
<comment type="subcellular location">
    <subcellularLocation>
        <location evidence="1">Nucleus</location>
    </subcellularLocation>
</comment>
<keyword evidence="7" id="KW-1185">Reference proteome</keyword>
<keyword evidence="4" id="KW-0804">Transcription</keyword>
<proteinExistence type="predicted"/>
<evidence type="ECO:0000256" key="3">
    <source>
        <dbReference type="ARBA" id="ARBA00023125"/>
    </source>
</evidence>
<keyword evidence="3" id="KW-0238">DNA-binding</keyword>
<evidence type="ECO:0000256" key="2">
    <source>
        <dbReference type="ARBA" id="ARBA00023015"/>
    </source>
</evidence>
<dbReference type="GO" id="GO:0005634">
    <property type="term" value="C:nucleus"/>
    <property type="evidence" value="ECO:0007669"/>
    <property type="project" value="UniProtKB-SubCell"/>
</dbReference>
<evidence type="ECO:0000313" key="10">
    <source>
        <dbReference type="RefSeq" id="XP_021279676.1"/>
    </source>
</evidence>
<dbReference type="RefSeq" id="XP_021279673.1">
    <property type="nucleotide sequence ID" value="XM_021423998.1"/>
</dbReference>
<gene>
    <name evidence="8 9 10" type="primary">LOC110413230</name>
</gene>
<dbReference type="Pfam" id="PF02365">
    <property type="entry name" value="NAM"/>
    <property type="match status" value="1"/>
</dbReference>
<dbReference type="GeneID" id="110413230"/>
<dbReference type="RefSeq" id="XP_021279676.1">
    <property type="nucleotide sequence ID" value="XM_021424001.1"/>
</dbReference>
<dbReference type="Gene3D" id="2.170.150.80">
    <property type="entry name" value="NAC domain"/>
    <property type="match status" value="1"/>
</dbReference>
<evidence type="ECO:0000313" key="8">
    <source>
        <dbReference type="RefSeq" id="XP_021279673.1"/>
    </source>
</evidence>
<dbReference type="InterPro" id="IPR003441">
    <property type="entry name" value="NAC-dom"/>
</dbReference>
<dbReference type="RefSeq" id="XP_021279675.1">
    <property type="nucleotide sequence ID" value="XM_021424000.1"/>
</dbReference>
<dbReference type="GO" id="GO:0003677">
    <property type="term" value="F:DNA binding"/>
    <property type="evidence" value="ECO:0007669"/>
    <property type="project" value="UniProtKB-KW"/>
</dbReference>
<dbReference type="PROSITE" id="PS51005">
    <property type="entry name" value="NAC"/>
    <property type="match status" value="1"/>
</dbReference>
<dbReference type="AlphaFoldDB" id="A0A6J0ZY74"/>
<evidence type="ECO:0000256" key="1">
    <source>
        <dbReference type="ARBA" id="ARBA00004123"/>
    </source>
</evidence>
<dbReference type="InterPro" id="IPR036093">
    <property type="entry name" value="NAC_dom_sf"/>
</dbReference>
<evidence type="ECO:0000259" key="6">
    <source>
        <dbReference type="PROSITE" id="PS51005"/>
    </source>
</evidence>